<proteinExistence type="predicted"/>
<organism evidence="1 2">
    <name type="scientific">Trema orientale</name>
    <name type="common">Charcoal tree</name>
    <name type="synonym">Celtis orientalis</name>
    <dbReference type="NCBI Taxonomy" id="63057"/>
    <lineage>
        <taxon>Eukaryota</taxon>
        <taxon>Viridiplantae</taxon>
        <taxon>Streptophyta</taxon>
        <taxon>Embryophyta</taxon>
        <taxon>Tracheophyta</taxon>
        <taxon>Spermatophyta</taxon>
        <taxon>Magnoliopsida</taxon>
        <taxon>eudicotyledons</taxon>
        <taxon>Gunneridae</taxon>
        <taxon>Pentapetalae</taxon>
        <taxon>rosids</taxon>
        <taxon>fabids</taxon>
        <taxon>Rosales</taxon>
        <taxon>Cannabaceae</taxon>
        <taxon>Trema</taxon>
    </lineage>
</organism>
<protein>
    <submittedName>
        <fullName evidence="1">Uncharacterized protein</fullName>
    </submittedName>
</protein>
<dbReference type="InParanoid" id="A0A2P5C725"/>
<accession>A0A2P5C725</accession>
<keyword evidence="2" id="KW-1185">Reference proteome</keyword>
<evidence type="ECO:0000313" key="1">
    <source>
        <dbReference type="EMBL" id="PON56870.1"/>
    </source>
</evidence>
<dbReference type="EMBL" id="JXTC01000403">
    <property type="protein sequence ID" value="PON56870.1"/>
    <property type="molecule type" value="Genomic_DNA"/>
</dbReference>
<dbReference type="Proteomes" id="UP000237000">
    <property type="component" value="Unassembled WGS sequence"/>
</dbReference>
<name>A0A2P5C725_TREOI</name>
<dbReference type="AlphaFoldDB" id="A0A2P5C725"/>
<sequence length="78" mass="8507">MRHNMLDIHAGGSQHVCMYAGEILGTLGQVCYGRWLRRMEQHVHSSVAGATLVLGAKTHAHRRDVGTGRPSTRAWGSA</sequence>
<gene>
    <name evidence="1" type="ORF">TorRG33x02_294890</name>
</gene>
<reference evidence="2" key="1">
    <citation type="submission" date="2016-06" db="EMBL/GenBank/DDBJ databases">
        <title>Parallel loss of symbiosis genes in relatives of nitrogen-fixing non-legume Parasponia.</title>
        <authorList>
            <person name="Van Velzen R."/>
            <person name="Holmer R."/>
            <person name="Bu F."/>
            <person name="Rutten L."/>
            <person name="Van Zeijl A."/>
            <person name="Liu W."/>
            <person name="Santuari L."/>
            <person name="Cao Q."/>
            <person name="Sharma T."/>
            <person name="Shen D."/>
            <person name="Roswanjaya Y."/>
            <person name="Wardhani T."/>
            <person name="Kalhor M.S."/>
            <person name="Jansen J."/>
            <person name="Van den Hoogen J."/>
            <person name="Gungor B."/>
            <person name="Hartog M."/>
            <person name="Hontelez J."/>
            <person name="Verver J."/>
            <person name="Yang W.-C."/>
            <person name="Schijlen E."/>
            <person name="Repin R."/>
            <person name="Schilthuizen M."/>
            <person name="Schranz E."/>
            <person name="Heidstra R."/>
            <person name="Miyata K."/>
            <person name="Fedorova E."/>
            <person name="Kohlen W."/>
            <person name="Bisseling T."/>
            <person name="Smit S."/>
            <person name="Geurts R."/>
        </authorList>
    </citation>
    <scope>NUCLEOTIDE SEQUENCE [LARGE SCALE GENOMIC DNA]</scope>
    <source>
        <strain evidence="2">cv. RG33-2</strain>
    </source>
</reference>
<evidence type="ECO:0000313" key="2">
    <source>
        <dbReference type="Proteomes" id="UP000237000"/>
    </source>
</evidence>
<comment type="caution">
    <text evidence="1">The sequence shown here is derived from an EMBL/GenBank/DDBJ whole genome shotgun (WGS) entry which is preliminary data.</text>
</comment>